<evidence type="ECO:0000313" key="2">
    <source>
        <dbReference type="Proteomes" id="UP000006552"/>
    </source>
</evidence>
<dbReference type="Proteomes" id="UP000006552">
    <property type="component" value="Chromosome"/>
</dbReference>
<gene>
    <name evidence="1" type="ORF">ebA5912</name>
</gene>
<accession>Q5NZM5</accession>
<organism evidence="1 2">
    <name type="scientific">Aromatoleum aromaticum (strain DSM 19018 / LMG 30748 / EbN1)</name>
    <name type="common">Azoarcus sp. (strain EbN1)</name>
    <dbReference type="NCBI Taxonomy" id="76114"/>
    <lineage>
        <taxon>Bacteria</taxon>
        <taxon>Pseudomonadati</taxon>
        <taxon>Pseudomonadota</taxon>
        <taxon>Betaproteobacteria</taxon>
        <taxon>Rhodocyclales</taxon>
        <taxon>Rhodocyclaceae</taxon>
        <taxon>Aromatoleum</taxon>
    </lineage>
</organism>
<reference evidence="1 2" key="1">
    <citation type="journal article" date="2005" name="Arch. Microbiol.">
        <title>The genome sequence of an anaerobic aromatic-degrading denitrifying bacterium, strain EbN1.</title>
        <authorList>
            <person name="Rabus R."/>
            <person name="Kube M."/>
            <person name="Heider J."/>
            <person name="Beck A."/>
            <person name="Heitmann K."/>
            <person name="Widdel F."/>
            <person name="Reinhardt R."/>
        </authorList>
    </citation>
    <scope>NUCLEOTIDE SEQUENCE [LARGE SCALE GENOMIC DNA]</scope>
    <source>
        <strain evidence="1 2">EbN1</strain>
    </source>
</reference>
<dbReference type="EMBL" id="CR555306">
    <property type="protein sequence ID" value="CAI09489.1"/>
    <property type="molecule type" value="Genomic_DNA"/>
</dbReference>
<proteinExistence type="predicted"/>
<dbReference type="eggNOG" id="ENOG5031BFE">
    <property type="taxonomic scope" value="Bacteria"/>
</dbReference>
<dbReference type="AlphaFoldDB" id="Q5NZM5"/>
<dbReference type="InterPro" id="IPR025427">
    <property type="entry name" value="DUF4160"/>
</dbReference>
<name>Q5NZM5_AROAE</name>
<evidence type="ECO:0000313" key="1">
    <source>
        <dbReference type="EMBL" id="CAI09489.1"/>
    </source>
</evidence>
<dbReference type="Pfam" id="PF13711">
    <property type="entry name" value="DUF4160"/>
    <property type="match status" value="1"/>
</dbReference>
<protein>
    <recommendedName>
        <fullName evidence="3">DUF4160 domain-containing protein</fullName>
    </recommendedName>
</protein>
<keyword evidence="2" id="KW-1185">Reference proteome</keyword>
<dbReference type="KEGG" id="eba:ebA5912"/>
<sequence>MWLSDETRTSANCCRGEGHKPGIPLWRSNHCTTFDVMPILRRFPASRVLMYAGDHLLPHVHVKLRDGRECTVDIASLEIKGRIAPREIKEELDWIESNRAFLLGEWRRYNP</sequence>
<evidence type="ECO:0008006" key="3">
    <source>
        <dbReference type="Google" id="ProtNLM"/>
    </source>
</evidence>
<dbReference type="STRING" id="76114.ebA5912"/>
<dbReference type="HOGENOM" id="CLU_2153079_0_0_4"/>